<dbReference type="CDD" id="cd00616">
    <property type="entry name" value="AHBA_syn"/>
    <property type="match status" value="1"/>
</dbReference>
<dbReference type="Gene3D" id="3.40.640.10">
    <property type="entry name" value="Type I PLP-dependent aspartate aminotransferase-like (Major domain)"/>
    <property type="match status" value="1"/>
</dbReference>
<dbReference type="InterPro" id="IPR015421">
    <property type="entry name" value="PyrdxlP-dep_Trfase_major"/>
</dbReference>
<dbReference type="InterPro" id="IPR000653">
    <property type="entry name" value="DegT/StrS_aminotransferase"/>
</dbReference>
<organism evidence="1">
    <name type="scientific">hydrothermal vent metagenome</name>
    <dbReference type="NCBI Taxonomy" id="652676"/>
    <lineage>
        <taxon>unclassified sequences</taxon>
        <taxon>metagenomes</taxon>
        <taxon>ecological metagenomes</taxon>
    </lineage>
</organism>
<dbReference type="Pfam" id="PF01041">
    <property type="entry name" value="DegT_DnrJ_EryC1"/>
    <property type="match status" value="1"/>
</dbReference>
<proteinExistence type="predicted"/>
<dbReference type="InterPro" id="IPR026385">
    <property type="entry name" value="LegC-like"/>
</dbReference>
<dbReference type="SUPFAM" id="SSF53383">
    <property type="entry name" value="PLP-dependent transferases"/>
    <property type="match status" value="1"/>
</dbReference>
<gene>
    <name evidence="1" type="ORF">MNB_SM-4-466</name>
</gene>
<dbReference type="Gene3D" id="3.90.1150.10">
    <property type="entry name" value="Aspartate Aminotransferase, domain 1"/>
    <property type="match status" value="1"/>
</dbReference>
<dbReference type="PANTHER" id="PTHR30244:SF30">
    <property type="entry name" value="BLR5990 PROTEIN"/>
    <property type="match status" value="1"/>
</dbReference>
<keyword evidence="1" id="KW-0808">Transferase</keyword>
<dbReference type="AlphaFoldDB" id="A0A1W1BBL7"/>
<dbReference type="GO" id="GO:0008483">
    <property type="term" value="F:transaminase activity"/>
    <property type="evidence" value="ECO:0007669"/>
    <property type="project" value="UniProtKB-KW"/>
</dbReference>
<name>A0A1W1BBL7_9ZZZZ</name>
<protein>
    <submittedName>
        <fullName evidence="1">Bacillosamine/Legionaminic acid biosynthesis aminotransferase PglE 4-keto-6-deoxy-N-Acetyl-D-hexosaminyl-(Lipid carrier) aminotransferase</fullName>
    </submittedName>
</protein>
<accession>A0A1W1BBL7</accession>
<sequence>MYENIVSFIQDTFQTKEFIPLHEPKFSGNEKLYLNECIDSTFVSSVGVFVDRVEEAIASYVGVKYAIAMSNGTSALHIALLLADVTKNDEVITQALTFVATPNAISYCNAQPIFLDVDLDTMSLSPNALDSFLQKNCKVQNNSCINKTTNKTIKAAVVMHTFGHSARVDELKTICDKWNIELIEDAAESLGSFYKKKHTGTFAKLGIFSFNGNKIITSGGGGVLVTDDVLLAKRAKHLSTTAKIAHPYEYEHDEIGYNYRMPNLNAALLLAQIEQLNNFRNSKRLLSKLYSKFFSQIDDIVYIQELKNSESNYWLQALLLPSKEKRDEFLSFMNQRGIMCRPIWKLISTLDMYKHAQCDSLENSFYLQDRIVNIPSSVR</sequence>
<dbReference type="NCBIfam" id="TIGR04181">
    <property type="entry name" value="NHT_00031"/>
    <property type="match status" value="1"/>
</dbReference>
<dbReference type="PIRSF" id="PIRSF000390">
    <property type="entry name" value="PLP_StrS"/>
    <property type="match status" value="1"/>
</dbReference>
<evidence type="ECO:0000313" key="1">
    <source>
        <dbReference type="EMBL" id="SFV50873.1"/>
    </source>
</evidence>
<dbReference type="GO" id="GO:0000271">
    <property type="term" value="P:polysaccharide biosynthetic process"/>
    <property type="evidence" value="ECO:0007669"/>
    <property type="project" value="TreeGrafter"/>
</dbReference>
<dbReference type="InterPro" id="IPR015422">
    <property type="entry name" value="PyrdxlP-dep_Trfase_small"/>
</dbReference>
<keyword evidence="1" id="KW-0032">Aminotransferase</keyword>
<dbReference type="EMBL" id="FPHF01000011">
    <property type="protein sequence ID" value="SFV50873.1"/>
    <property type="molecule type" value="Genomic_DNA"/>
</dbReference>
<reference evidence="1" key="1">
    <citation type="submission" date="2016-10" db="EMBL/GenBank/DDBJ databases">
        <authorList>
            <person name="de Groot N.N."/>
        </authorList>
    </citation>
    <scope>NUCLEOTIDE SEQUENCE</scope>
</reference>
<dbReference type="InterPro" id="IPR015424">
    <property type="entry name" value="PyrdxlP-dep_Trfase"/>
</dbReference>
<dbReference type="PANTHER" id="PTHR30244">
    <property type="entry name" value="TRANSAMINASE"/>
    <property type="match status" value="1"/>
</dbReference>
<dbReference type="GO" id="GO:0030170">
    <property type="term" value="F:pyridoxal phosphate binding"/>
    <property type="evidence" value="ECO:0007669"/>
    <property type="project" value="TreeGrafter"/>
</dbReference>